<dbReference type="GO" id="GO:0016628">
    <property type="term" value="F:oxidoreductase activity, acting on the CH-CH group of donors, NAD or NADP as acceptor"/>
    <property type="evidence" value="ECO:0007669"/>
    <property type="project" value="InterPro"/>
</dbReference>
<dbReference type="NCBIfam" id="TIGR02032">
    <property type="entry name" value="GG-red-SF"/>
    <property type="match status" value="1"/>
</dbReference>
<accession>A0AA96V5Q5</accession>
<comment type="catalytic activity">
    <reaction evidence="8">
        <text>2,3-bis-O-(phytanyl)-sn-glycerol 1-phosphate + 8 oxidized 2[4Fe-4S]-[ferredoxin] = 2,3-bis-O-(geranylgeranyl)-sn-glycerol 1-phosphate + 8 reduced 2[4Fe-4S]-[ferredoxin] + 16 H(+)</text>
        <dbReference type="Rhea" id="RHEA:36159"/>
        <dbReference type="Rhea" id="RHEA-COMP:10002"/>
        <dbReference type="Rhea" id="RHEA-COMP:10004"/>
        <dbReference type="ChEBI" id="CHEBI:15378"/>
        <dbReference type="ChEBI" id="CHEBI:33722"/>
        <dbReference type="ChEBI" id="CHEBI:33723"/>
        <dbReference type="ChEBI" id="CHEBI:58837"/>
        <dbReference type="ChEBI" id="CHEBI:73125"/>
        <dbReference type="EC" id="1.3.7.11"/>
    </reaction>
</comment>
<dbReference type="SUPFAM" id="SSF51905">
    <property type="entry name" value="FAD/NAD(P)-binding domain"/>
    <property type="match status" value="1"/>
</dbReference>
<feature type="binding site" evidence="8">
    <location>
        <position position="50"/>
    </location>
    <ligand>
        <name>FAD</name>
        <dbReference type="ChEBI" id="CHEBI:57692"/>
    </ligand>
</feature>
<feature type="binding site" evidence="8">
    <location>
        <position position="126"/>
    </location>
    <ligand>
        <name>FAD</name>
        <dbReference type="ChEBI" id="CHEBI:57692"/>
    </ligand>
</feature>
<dbReference type="Gene3D" id="3.30.9.10">
    <property type="entry name" value="D-Amino Acid Oxidase, subunit A, domain 2"/>
    <property type="match status" value="1"/>
</dbReference>
<evidence type="ECO:0000256" key="6">
    <source>
        <dbReference type="ARBA" id="ARBA00023209"/>
    </source>
</evidence>
<dbReference type="PANTHER" id="PTHR42685:SF18">
    <property type="entry name" value="DIGERANYLGERANYLGLYCEROPHOSPHOLIPID REDUCTASE"/>
    <property type="match status" value="1"/>
</dbReference>
<evidence type="ECO:0000256" key="1">
    <source>
        <dbReference type="ARBA" id="ARBA00022516"/>
    </source>
</evidence>
<evidence type="ECO:0000313" key="11">
    <source>
        <dbReference type="Proteomes" id="UP001304970"/>
    </source>
</evidence>
<keyword evidence="11" id="KW-1185">Reference proteome</keyword>
<gene>
    <name evidence="10" type="primary">kmo</name>
    <name evidence="10" type="ORF">MsAm2_09350</name>
</gene>
<comment type="miscellaneous">
    <text evidence="8">Reduction reaction proceeds via syn addition of hydrogen for double bonds.</text>
</comment>
<keyword evidence="2 8" id="KW-0285">Flavoprotein</keyword>
<feature type="binding site" evidence="8">
    <location>
        <position position="295"/>
    </location>
    <ligand>
        <name>FAD</name>
        <dbReference type="ChEBI" id="CHEBI:57692"/>
    </ligand>
</feature>
<dbReference type="GO" id="GO:0050660">
    <property type="term" value="F:flavin adenine dinucleotide binding"/>
    <property type="evidence" value="ECO:0007669"/>
    <property type="project" value="UniProtKB-UniRule"/>
</dbReference>
<keyword evidence="6 8" id="KW-0594">Phospholipid biosynthesis</keyword>
<evidence type="ECO:0000256" key="5">
    <source>
        <dbReference type="ARBA" id="ARBA00023098"/>
    </source>
</evidence>
<feature type="binding site" evidence="8">
    <location>
        <position position="102"/>
    </location>
    <ligand>
        <name>FAD</name>
        <dbReference type="ChEBI" id="CHEBI:57692"/>
    </ligand>
</feature>
<dbReference type="HAMAP" id="MF_01287">
    <property type="entry name" value="DGGGPL_reductase"/>
    <property type="match status" value="1"/>
</dbReference>
<dbReference type="InterPro" id="IPR054715">
    <property type="entry name" value="GGR_cat"/>
</dbReference>
<reference evidence="10 11" key="1">
    <citation type="submission" date="2023-07" db="EMBL/GenBank/DDBJ databases">
        <title>Closed genome sequence of Methanosarcinaceae archaeon Am2.</title>
        <authorList>
            <person name="Poehlein A."/>
            <person name="Protasov E."/>
            <person name="Platt K."/>
            <person name="Reeh H."/>
            <person name="Daniel R."/>
            <person name="Brune A."/>
        </authorList>
    </citation>
    <scope>NUCLEOTIDE SEQUENCE [LARGE SCALE GENOMIC DNA]</scope>
    <source>
        <strain evidence="10 11">Am2</strain>
    </source>
</reference>
<comment type="cofactor">
    <cofactor evidence="8">
        <name>FAD</name>
        <dbReference type="ChEBI" id="CHEBI:57692"/>
    </cofactor>
    <text evidence="8">Binds 1 FAD per subunit.</text>
</comment>
<comment type="pathway">
    <text evidence="8">Membrane lipid metabolism; glycerophospholipid metabolism.</text>
</comment>
<dbReference type="GeneID" id="89228354"/>
<dbReference type="AlphaFoldDB" id="A0AA96V5Q5"/>
<dbReference type="InterPro" id="IPR036188">
    <property type="entry name" value="FAD/NAD-bd_sf"/>
</dbReference>
<comment type="catalytic activity">
    <reaction evidence="8">
        <text>a 2,3-bis-O-phytanyl-sn-glycerol 1-phospholipid + 8 oxidized 2[4Fe-4S]-[ferredoxin] = a 2,3-bis-O-(geranylgeranyl)-sn-glycerol 1-phospholipid + 8 reduced 2[4Fe-4S]-[ferredoxin] + 16 H(+)</text>
        <dbReference type="Rhea" id="RHEA:54324"/>
        <dbReference type="Rhea" id="RHEA-COMP:10002"/>
        <dbReference type="Rhea" id="RHEA-COMP:10004"/>
        <dbReference type="ChEBI" id="CHEBI:15378"/>
        <dbReference type="ChEBI" id="CHEBI:33722"/>
        <dbReference type="ChEBI" id="CHEBI:33723"/>
        <dbReference type="ChEBI" id="CHEBI:138139"/>
        <dbReference type="ChEBI" id="CHEBI:138140"/>
        <dbReference type="EC" id="1.3.7.11"/>
    </reaction>
</comment>
<feature type="binding site" evidence="8">
    <location>
        <position position="38"/>
    </location>
    <ligand>
        <name>FAD</name>
        <dbReference type="ChEBI" id="CHEBI:57692"/>
    </ligand>
</feature>
<evidence type="ECO:0000256" key="2">
    <source>
        <dbReference type="ARBA" id="ARBA00022630"/>
    </source>
</evidence>
<feature type="binding site" evidence="8">
    <location>
        <position position="49"/>
    </location>
    <ligand>
        <name>FAD</name>
        <dbReference type="ChEBI" id="CHEBI:57692"/>
    </ligand>
</feature>
<feature type="binding site" evidence="8">
    <location>
        <position position="294"/>
    </location>
    <ligand>
        <name>FAD</name>
        <dbReference type="ChEBI" id="CHEBI:57692"/>
    </ligand>
</feature>
<keyword evidence="1 8" id="KW-0444">Lipid biosynthesis</keyword>
<comment type="similarity">
    <text evidence="8">Belongs to the geranylgeranyl reductase family. DGGGPL reductase subfamily.</text>
</comment>
<feature type="binding site" evidence="8">
    <location>
        <position position="282"/>
    </location>
    <ligand>
        <name>FAD</name>
        <dbReference type="ChEBI" id="CHEBI:57692"/>
    </ligand>
</feature>
<dbReference type="EMBL" id="CP131061">
    <property type="protein sequence ID" value="WNY27144.1"/>
    <property type="molecule type" value="Genomic_DNA"/>
</dbReference>
<dbReference type="InterPro" id="IPR050407">
    <property type="entry name" value="Geranylgeranyl_reductase"/>
</dbReference>
<dbReference type="RefSeq" id="WP_338097124.1">
    <property type="nucleotide sequence ID" value="NZ_CP131061.1"/>
</dbReference>
<dbReference type="GO" id="GO:0016020">
    <property type="term" value="C:membrane"/>
    <property type="evidence" value="ECO:0007669"/>
    <property type="project" value="GOC"/>
</dbReference>
<evidence type="ECO:0000256" key="8">
    <source>
        <dbReference type="HAMAP-Rule" id="MF_01287"/>
    </source>
</evidence>
<evidence type="ECO:0000256" key="4">
    <source>
        <dbReference type="ARBA" id="ARBA00023002"/>
    </source>
</evidence>
<comment type="catalytic activity">
    <reaction evidence="8">
        <text>CDP-2,3-bis-O-(geranylgeranyl)-sn-glycerol + 8 AH2 = CDP-2,3-bis-O-(phytanyl)-sn-glycerol + 8 A</text>
        <dbReference type="Rhea" id="RHEA:84207"/>
        <dbReference type="ChEBI" id="CHEBI:13193"/>
        <dbReference type="ChEBI" id="CHEBI:17499"/>
        <dbReference type="ChEBI" id="CHEBI:58838"/>
        <dbReference type="ChEBI" id="CHEBI:74004"/>
    </reaction>
</comment>
<evidence type="ECO:0000256" key="3">
    <source>
        <dbReference type="ARBA" id="ARBA00022827"/>
    </source>
</evidence>
<dbReference type="InterPro" id="IPR023590">
    <property type="entry name" value="DGGGPL_reductase"/>
</dbReference>
<comment type="function">
    <text evidence="8">Is involved in the reduction of 2,3-digeranylgeranylglycerophospholipids (unsaturated archaeols) into 2,3-diphytanylglycerophospholipids (saturated archaeols) in the biosynthesis of archaeal membrane lipids. Catalyzes the formation of archaetidic acid (2,3-di-O-phytanyl-sn-glyceryl phosphate) from 2,3-di-O-geranylgeranylglyceryl phosphate (DGGGP) via the hydrogenation of each double bond of the isoprenoid chains. Is also probably able to reduce double bonds of geranyl groups in CDP-2,3-bis-O-(geranylgeranyl)-sn-glycerol and archaetidylserine, thus acting at various stages in the biosynthesis of archaeal membrane lipids.</text>
</comment>
<dbReference type="Pfam" id="PF22578">
    <property type="entry name" value="GGR_cat"/>
    <property type="match status" value="1"/>
</dbReference>
<name>A0AA96V5Q5_9EURY</name>
<keyword evidence="3 8" id="KW-0274">FAD</keyword>
<keyword evidence="7 8" id="KW-1208">Phospholipid metabolism</keyword>
<comment type="caution">
    <text evidence="8">Lacks conserved residue(s) required for the propagation of feature annotation.</text>
</comment>
<dbReference type="GO" id="GO:0046467">
    <property type="term" value="P:membrane lipid biosynthetic process"/>
    <property type="evidence" value="ECO:0007669"/>
    <property type="project" value="InterPro"/>
</dbReference>
<dbReference type="InterPro" id="IPR011777">
    <property type="entry name" value="Geranylgeranyl_Rdtase_fam"/>
</dbReference>
<feature type="domain" description="Digeranylgeranylglycerophospholipid reductase catalytic" evidence="9">
    <location>
        <begin position="179"/>
        <end position="261"/>
    </location>
</feature>
<proteinExistence type="inferred from homology"/>
<evidence type="ECO:0000313" key="10">
    <source>
        <dbReference type="EMBL" id="WNY27144.1"/>
    </source>
</evidence>
<protein>
    <recommendedName>
        <fullName evidence="8">Digeranylgeranylglycerophospholipid reductase</fullName>
        <shortName evidence="8">DGGGPL reductase</shortName>
        <ecNumber evidence="8">1.3.7.11</ecNumber>
    </recommendedName>
    <alternativeName>
        <fullName evidence="8">2,3-bis-O-geranylgeranylglyceryl phosphate reductase</fullName>
    </alternativeName>
    <alternativeName>
        <fullName evidence="8">Geranylgeranyl reductase</fullName>
        <shortName evidence="8">GGR</shortName>
    </alternativeName>
</protein>
<comment type="catalytic activity">
    <reaction evidence="8">
        <text>a 2,3-bis-O-phytanyl-sn-glycerol 1-phospholipid + 8 A = a 2,3-bis-O-(geranylgeranyl)-sn-glycerol 1-phospholipid + 8 AH2</text>
        <dbReference type="Rhea" id="RHEA:64376"/>
        <dbReference type="ChEBI" id="CHEBI:13193"/>
        <dbReference type="ChEBI" id="CHEBI:17499"/>
        <dbReference type="ChEBI" id="CHEBI:138139"/>
        <dbReference type="ChEBI" id="CHEBI:138140"/>
    </reaction>
</comment>
<dbReference type="Pfam" id="PF12831">
    <property type="entry name" value="FAD_oxidored"/>
    <property type="match status" value="1"/>
</dbReference>
<evidence type="ECO:0000256" key="7">
    <source>
        <dbReference type="ARBA" id="ARBA00023264"/>
    </source>
</evidence>
<evidence type="ECO:0000259" key="9">
    <source>
        <dbReference type="Pfam" id="PF22578"/>
    </source>
</evidence>
<comment type="catalytic activity">
    <reaction evidence="8">
        <text>archaetidylserine + 8 AH2 = 2,3-bis-O-phytanyl-sn-glycero-3-phospho-L-serine + 8 A</text>
        <dbReference type="Rhea" id="RHEA:84215"/>
        <dbReference type="ChEBI" id="CHEBI:13193"/>
        <dbReference type="ChEBI" id="CHEBI:17499"/>
        <dbReference type="ChEBI" id="CHEBI:71517"/>
        <dbReference type="ChEBI" id="CHEBI:74853"/>
    </reaction>
</comment>
<dbReference type="PANTHER" id="PTHR42685">
    <property type="entry name" value="GERANYLGERANYL DIPHOSPHATE REDUCTASE"/>
    <property type="match status" value="1"/>
</dbReference>
<sequence length="399" mass="43389">MSVEMMDEYDVVVIGGGPGGAMAARYAAAGGLSVLLIEKRQEIGTPVRCAEGVGLKDMDRFLDLEPRHISQPIKGATIYAPDGTAMKLRSKNDEVAGYILERKVFDRSLVEAAARAGASVFTKTSALGLIIEKGTVVGVRVSRMDKEKEIRCKIVIGADGTESKVARWAGLVSAIKLKDIESGVQYLMTDIDIDPDNIELYMGNRYAPGGYVWIFPKGKDRANVGIGLLASKIKEERPIDYLNKFVQERFPNGKIAEMNFGGIPVSGGNVPIYGKGVMIVGDAAQLTDPITGGGIKCALFSGEFAGKVAANAVNSGDWSEKALSKYKTEWDKMYGRYMRINLILKDYYVDMTDEEANKLARELAKKDFTGVMEIPELVKVLSSVDKKLLLKLGAAYIGF</sequence>
<feature type="binding site" evidence="8">
    <location>
        <position position="19"/>
    </location>
    <ligand>
        <name>FAD</name>
        <dbReference type="ChEBI" id="CHEBI:57692"/>
    </ligand>
</feature>
<keyword evidence="4 8" id="KW-0560">Oxidoreductase</keyword>
<dbReference type="GO" id="GO:0046474">
    <property type="term" value="P:glycerophospholipid biosynthetic process"/>
    <property type="evidence" value="ECO:0007669"/>
    <property type="project" value="UniProtKB-UniRule"/>
</dbReference>
<organism evidence="10 11">
    <name type="scientific">Methanolapillus ohkumae</name>
    <dbReference type="NCBI Taxonomy" id="3028298"/>
    <lineage>
        <taxon>Archaea</taxon>
        <taxon>Methanobacteriati</taxon>
        <taxon>Methanobacteriota</taxon>
        <taxon>Stenosarchaea group</taxon>
        <taxon>Methanomicrobia</taxon>
        <taxon>Methanosarcinales</taxon>
        <taxon>Methanosarcinaceae</taxon>
        <taxon>Methanolapillus</taxon>
    </lineage>
</organism>
<keyword evidence="5 8" id="KW-0443">Lipid metabolism</keyword>
<feature type="binding site" evidence="8">
    <location>
        <position position="52"/>
    </location>
    <ligand>
        <name>FAD</name>
        <dbReference type="ChEBI" id="CHEBI:57692"/>
    </ligand>
</feature>
<dbReference type="EC" id="1.3.7.11" evidence="8"/>
<dbReference type="GO" id="GO:0045550">
    <property type="term" value="F:geranylgeranyl reductase activity"/>
    <property type="evidence" value="ECO:0007669"/>
    <property type="project" value="InterPro"/>
</dbReference>
<dbReference type="Proteomes" id="UP001304970">
    <property type="component" value="Chromosome"/>
</dbReference>
<dbReference type="PRINTS" id="PR00420">
    <property type="entry name" value="RNGMNOXGNASE"/>
</dbReference>
<dbReference type="GO" id="GO:0016636">
    <property type="term" value="F:oxidoreductase activity, acting on the CH-CH group of donors, iron-sulfur protein as acceptor"/>
    <property type="evidence" value="ECO:0007669"/>
    <property type="project" value="UniProtKB-UniRule"/>
</dbReference>
<dbReference type="Gene3D" id="3.50.50.60">
    <property type="entry name" value="FAD/NAD(P)-binding domain"/>
    <property type="match status" value="1"/>
</dbReference>